<sequence>MSAKPSALRMPSPSVGFFAQGKASVSHGHTAQRNPERSRGTSNQFDQKSIYSWRKNRITSFFN</sequence>
<feature type="region of interest" description="Disordered" evidence="1">
    <location>
        <begin position="1"/>
        <end position="49"/>
    </location>
</feature>
<gene>
    <name evidence="2" type="ORF">E2562_030147</name>
</gene>
<feature type="compositionally biased region" description="Polar residues" evidence="1">
    <location>
        <begin position="40"/>
        <end position="49"/>
    </location>
</feature>
<dbReference type="OrthoDB" id="1931260at2759"/>
<organism evidence="2 3">
    <name type="scientific">Oryza meyeriana var. granulata</name>
    <dbReference type="NCBI Taxonomy" id="110450"/>
    <lineage>
        <taxon>Eukaryota</taxon>
        <taxon>Viridiplantae</taxon>
        <taxon>Streptophyta</taxon>
        <taxon>Embryophyta</taxon>
        <taxon>Tracheophyta</taxon>
        <taxon>Spermatophyta</taxon>
        <taxon>Magnoliopsida</taxon>
        <taxon>Liliopsida</taxon>
        <taxon>Poales</taxon>
        <taxon>Poaceae</taxon>
        <taxon>BOP clade</taxon>
        <taxon>Oryzoideae</taxon>
        <taxon>Oryzeae</taxon>
        <taxon>Oryzinae</taxon>
        <taxon>Oryza</taxon>
        <taxon>Oryza meyeriana</taxon>
    </lineage>
</organism>
<comment type="caution">
    <text evidence="2">The sequence shown here is derived from an EMBL/GenBank/DDBJ whole genome shotgun (WGS) entry which is preliminary data.</text>
</comment>
<dbReference type="AlphaFoldDB" id="A0A6G1BP64"/>
<evidence type="ECO:0000313" key="3">
    <source>
        <dbReference type="Proteomes" id="UP000479710"/>
    </source>
</evidence>
<dbReference type="Proteomes" id="UP000479710">
    <property type="component" value="Unassembled WGS sequence"/>
</dbReference>
<reference evidence="2 3" key="1">
    <citation type="submission" date="2019-11" db="EMBL/GenBank/DDBJ databases">
        <title>Whole genome sequence of Oryza granulata.</title>
        <authorList>
            <person name="Li W."/>
        </authorList>
    </citation>
    <scope>NUCLEOTIDE SEQUENCE [LARGE SCALE GENOMIC DNA]</scope>
    <source>
        <strain evidence="3">cv. Menghai</strain>
        <tissue evidence="2">Leaf</tissue>
    </source>
</reference>
<evidence type="ECO:0000313" key="2">
    <source>
        <dbReference type="EMBL" id="KAF0889666.1"/>
    </source>
</evidence>
<dbReference type="EMBL" id="SPHZ02000012">
    <property type="protein sequence ID" value="KAF0889666.1"/>
    <property type="molecule type" value="Genomic_DNA"/>
</dbReference>
<accession>A0A6G1BP64</accession>
<proteinExistence type="predicted"/>
<evidence type="ECO:0000256" key="1">
    <source>
        <dbReference type="SAM" id="MobiDB-lite"/>
    </source>
</evidence>
<keyword evidence="3" id="KW-1185">Reference proteome</keyword>
<name>A0A6G1BP64_9ORYZ</name>
<protein>
    <submittedName>
        <fullName evidence="2">Uncharacterized protein</fullName>
    </submittedName>
</protein>